<name>A0A0C2X1J2_AMAMK</name>
<keyword evidence="3" id="KW-1185">Reference proteome</keyword>
<dbReference type="STRING" id="946122.A0A0C2X1J2"/>
<proteinExistence type="predicted"/>
<feature type="transmembrane region" description="Helical" evidence="1">
    <location>
        <begin position="73"/>
        <end position="97"/>
    </location>
</feature>
<keyword evidence="1" id="KW-1133">Transmembrane helix</keyword>
<evidence type="ECO:0000256" key="1">
    <source>
        <dbReference type="SAM" id="Phobius"/>
    </source>
</evidence>
<reference evidence="2 3" key="1">
    <citation type="submission" date="2014-04" db="EMBL/GenBank/DDBJ databases">
        <title>Evolutionary Origins and Diversification of the Mycorrhizal Mutualists.</title>
        <authorList>
            <consortium name="DOE Joint Genome Institute"/>
            <consortium name="Mycorrhizal Genomics Consortium"/>
            <person name="Kohler A."/>
            <person name="Kuo A."/>
            <person name="Nagy L.G."/>
            <person name="Floudas D."/>
            <person name="Copeland A."/>
            <person name="Barry K.W."/>
            <person name="Cichocki N."/>
            <person name="Veneault-Fourrey C."/>
            <person name="LaButti K."/>
            <person name="Lindquist E.A."/>
            <person name="Lipzen A."/>
            <person name="Lundell T."/>
            <person name="Morin E."/>
            <person name="Murat C."/>
            <person name="Riley R."/>
            <person name="Ohm R."/>
            <person name="Sun H."/>
            <person name="Tunlid A."/>
            <person name="Henrissat B."/>
            <person name="Grigoriev I.V."/>
            <person name="Hibbett D.S."/>
            <person name="Martin F."/>
        </authorList>
    </citation>
    <scope>NUCLEOTIDE SEQUENCE [LARGE SCALE GENOMIC DNA]</scope>
    <source>
        <strain evidence="2 3">Koide BX008</strain>
    </source>
</reference>
<organism evidence="2 3">
    <name type="scientific">Amanita muscaria (strain Koide BX008)</name>
    <dbReference type="NCBI Taxonomy" id="946122"/>
    <lineage>
        <taxon>Eukaryota</taxon>
        <taxon>Fungi</taxon>
        <taxon>Dikarya</taxon>
        <taxon>Basidiomycota</taxon>
        <taxon>Agaricomycotina</taxon>
        <taxon>Agaricomycetes</taxon>
        <taxon>Agaricomycetidae</taxon>
        <taxon>Agaricales</taxon>
        <taxon>Pluteineae</taxon>
        <taxon>Amanitaceae</taxon>
        <taxon>Amanita</taxon>
    </lineage>
</organism>
<evidence type="ECO:0000313" key="3">
    <source>
        <dbReference type="Proteomes" id="UP000054549"/>
    </source>
</evidence>
<evidence type="ECO:0000313" key="2">
    <source>
        <dbReference type="EMBL" id="KIL62996.1"/>
    </source>
</evidence>
<dbReference type="OrthoDB" id="3227739at2759"/>
<feature type="transmembrane region" description="Helical" evidence="1">
    <location>
        <begin position="118"/>
        <end position="143"/>
    </location>
</feature>
<evidence type="ECO:0008006" key="4">
    <source>
        <dbReference type="Google" id="ProtNLM"/>
    </source>
</evidence>
<feature type="transmembrane region" description="Helical" evidence="1">
    <location>
        <begin position="6"/>
        <end position="26"/>
    </location>
</feature>
<gene>
    <name evidence="2" type="ORF">M378DRAFT_12495</name>
</gene>
<dbReference type="InParanoid" id="A0A0C2X1J2"/>
<protein>
    <recommendedName>
        <fullName evidence="4">MARVEL domain-containing protein</fullName>
    </recommendedName>
</protein>
<accession>A0A0C2X1J2</accession>
<dbReference type="Proteomes" id="UP000054549">
    <property type="component" value="Unassembled WGS sequence"/>
</dbReference>
<sequence>MVWRPTRIILNFMVVIFAIILIGLTSSRIHFTHQQPIGFFEPITADILATSIIAFLWSLAVLLLLAGRVGGSLASFFIENIMYFLIWVLYLVANAIYSHKFAHIGHCRRFAEQCRVITAILAFAWINWAIYTFLIVISLAHMATAGAGVFDPMYSEKGEIAPETRERPVAA</sequence>
<feature type="transmembrane region" description="Helical" evidence="1">
    <location>
        <begin position="47"/>
        <end position="67"/>
    </location>
</feature>
<dbReference type="HOGENOM" id="CLU_095057_1_1_1"/>
<keyword evidence="1" id="KW-0472">Membrane</keyword>
<keyword evidence="1" id="KW-0812">Transmembrane</keyword>
<dbReference type="EMBL" id="KN818264">
    <property type="protein sequence ID" value="KIL62996.1"/>
    <property type="molecule type" value="Genomic_DNA"/>
</dbReference>
<dbReference type="AlphaFoldDB" id="A0A0C2X1J2"/>